<evidence type="ECO:0000313" key="7">
    <source>
        <dbReference type="Proteomes" id="UP001156870"/>
    </source>
</evidence>
<keyword evidence="2" id="KW-0597">Phosphoprotein</keyword>
<dbReference type="Gene3D" id="3.20.20.450">
    <property type="entry name" value="EAL domain"/>
    <property type="match status" value="1"/>
</dbReference>
<evidence type="ECO:0000256" key="1">
    <source>
        <dbReference type="ARBA" id="ARBA00001946"/>
    </source>
</evidence>
<dbReference type="InterPro" id="IPR000160">
    <property type="entry name" value="GGDEF_dom"/>
</dbReference>
<dbReference type="SUPFAM" id="SSF52172">
    <property type="entry name" value="CheY-like"/>
    <property type="match status" value="1"/>
</dbReference>
<dbReference type="PANTHER" id="PTHR44757:SF2">
    <property type="entry name" value="BIOFILM ARCHITECTURE MAINTENANCE PROTEIN MBAA"/>
    <property type="match status" value="1"/>
</dbReference>
<comment type="cofactor">
    <cofactor evidence="1">
        <name>Mg(2+)</name>
        <dbReference type="ChEBI" id="CHEBI:18420"/>
    </cofactor>
</comment>
<evidence type="ECO:0000313" key="6">
    <source>
        <dbReference type="EMBL" id="GLS27012.1"/>
    </source>
</evidence>
<comment type="caution">
    <text evidence="6">The sequence shown here is derived from an EMBL/GenBank/DDBJ whole genome shotgun (WGS) entry which is preliminary data.</text>
</comment>
<feature type="domain" description="Response regulatory" evidence="3">
    <location>
        <begin position="2"/>
        <end position="120"/>
    </location>
</feature>
<dbReference type="SMART" id="SM00267">
    <property type="entry name" value="GGDEF"/>
    <property type="match status" value="1"/>
</dbReference>
<dbReference type="InterPro" id="IPR035919">
    <property type="entry name" value="EAL_sf"/>
</dbReference>
<dbReference type="InterPro" id="IPR001633">
    <property type="entry name" value="EAL_dom"/>
</dbReference>
<dbReference type="GO" id="GO:0000160">
    <property type="term" value="P:phosphorelay signal transduction system"/>
    <property type="evidence" value="ECO:0007669"/>
    <property type="project" value="InterPro"/>
</dbReference>
<evidence type="ECO:0000259" key="5">
    <source>
        <dbReference type="PROSITE" id="PS50887"/>
    </source>
</evidence>
<dbReference type="SMART" id="SM00052">
    <property type="entry name" value="EAL"/>
    <property type="match status" value="1"/>
</dbReference>
<organism evidence="6 7">
    <name type="scientific">Marinibactrum halimedae</name>
    <dbReference type="NCBI Taxonomy" id="1444977"/>
    <lineage>
        <taxon>Bacteria</taxon>
        <taxon>Pseudomonadati</taxon>
        <taxon>Pseudomonadota</taxon>
        <taxon>Gammaproteobacteria</taxon>
        <taxon>Cellvibrionales</taxon>
        <taxon>Cellvibrionaceae</taxon>
        <taxon>Marinibactrum</taxon>
    </lineage>
</organism>
<feature type="domain" description="GGDEF" evidence="5">
    <location>
        <begin position="171"/>
        <end position="305"/>
    </location>
</feature>
<gene>
    <name evidence="6" type="ORF">GCM10007877_27310</name>
</gene>
<dbReference type="CDD" id="cd01949">
    <property type="entry name" value="GGDEF"/>
    <property type="match status" value="1"/>
</dbReference>
<dbReference type="InterPro" id="IPR001789">
    <property type="entry name" value="Sig_transdc_resp-reg_receiver"/>
</dbReference>
<dbReference type="CDD" id="cd00156">
    <property type="entry name" value="REC"/>
    <property type="match status" value="1"/>
</dbReference>
<dbReference type="Gene3D" id="3.40.50.2300">
    <property type="match status" value="1"/>
</dbReference>
<dbReference type="Gene3D" id="3.30.70.270">
    <property type="match status" value="1"/>
</dbReference>
<sequence>MNFLLVDDDAVDREMVKRSLFGFSQELQVLEASSVDDALDQCAQEKFDVILLDYRMPKKNGVDFILALGVGERARKNVVVMMSNSEDENLALECIDAGAQDFILKKEINSSRLRRVIVQAKKRFDLENKLRESYFQVKYLAERDQLTSLANRYLFEESLKLAIANVQRSNKYLSLLLFDIDNFKFINDTLGHSVGDLLLVNVCQRVNEHLRGDELFARLGGDEFVILVKEDKDLHGARKIADRIHMALGEPFFLNDKEVWVTVSIGITVCKKENALASEELMKQADIAMYRSKKEGKGNTRFFEKGLQKEVENRISMESGLMMGLKREEFFLLYQPIVNAKDGNLVRCEVLLRWRRRGIIITPQDFLTIAEDSRKICIIGRWVISRAVEQVFVWKQQFTVDVNIAINLSGVQLTDPNLPEYIVDCCQRFGVSPSCIEFELSETALLEVNQLAIHTLETLSSLGCSIALDDFGTGYSSITYLRNFPISTLKIDRSIIPSSQHNEKDKALFSGLLKMVNTMGLHSVAEGVETIDMVNYCVQQGVECLQGHYFSKPLTIMEFNQQYLAGLDSNLQYSKH</sequence>
<dbReference type="Pfam" id="PF00563">
    <property type="entry name" value="EAL"/>
    <property type="match status" value="1"/>
</dbReference>
<dbReference type="InterPro" id="IPR052155">
    <property type="entry name" value="Biofilm_reg_signaling"/>
</dbReference>
<dbReference type="SUPFAM" id="SSF55073">
    <property type="entry name" value="Nucleotide cyclase"/>
    <property type="match status" value="1"/>
</dbReference>
<dbReference type="PANTHER" id="PTHR44757">
    <property type="entry name" value="DIGUANYLATE CYCLASE DGCP"/>
    <property type="match status" value="1"/>
</dbReference>
<proteinExistence type="predicted"/>
<dbReference type="NCBIfam" id="TIGR00254">
    <property type="entry name" value="GGDEF"/>
    <property type="match status" value="1"/>
</dbReference>
<reference evidence="6 7" key="1">
    <citation type="journal article" date="2014" name="Int. J. Syst. Evol. Microbiol.">
        <title>Complete genome sequence of Corynebacterium casei LMG S-19264T (=DSM 44701T), isolated from a smear-ripened cheese.</title>
        <authorList>
            <consortium name="US DOE Joint Genome Institute (JGI-PGF)"/>
            <person name="Walter F."/>
            <person name="Albersmeier A."/>
            <person name="Kalinowski J."/>
            <person name="Ruckert C."/>
        </authorList>
    </citation>
    <scope>NUCLEOTIDE SEQUENCE [LARGE SCALE GENOMIC DNA]</scope>
    <source>
        <strain evidence="6 7">NBRC 110095</strain>
    </source>
</reference>
<dbReference type="GO" id="GO:0003824">
    <property type="term" value="F:catalytic activity"/>
    <property type="evidence" value="ECO:0007669"/>
    <property type="project" value="UniProtKB-ARBA"/>
</dbReference>
<dbReference type="InterPro" id="IPR043128">
    <property type="entry name" value="Rev_trsase/Diguanyl_cyclase"/>
</dbReference>
<dbReference type="PROSITE" id="PS50887">
    <property type="entry name" value="GGDEF"/>
    <property type="match status" value="1"/>
</dbReference>
<dbReference type="InterPro" id="IPR029787">
    <property type="entry name" value="Nucleotide_cyclase"/>
</dbReference>
<dbReference type="RefSeq" id="WP_232594384.1">
    <property type="nucleotide sequence ID" value="NZ_BSPD01000064.1"/>
</dbReference>
<accession>A0AA37TD16</accession>
<dbReference type="CDD" id="cd01948">
    <property type="entry name" value="EAL"/>
    <property type="match status" value="1"/>
</dbReference>
<protein>
    <submittedName>
        <fullName evidence="6">GGDEF domain-containing response regulator</fullName>
    </submittedName>
</protein>
<feature type="domain" description="EAL" evidence="4">
    <location>
        <begin position="314"/>
        <end position="567"/>
    </location>
</feature>
<dbReference type="InterPro" id="IPR011006">
    <property type="entry name" value="CheY-like_superfamily"/>
</dbReference>
<dbReference type="PROSITE" id="PS50110">
    <property type="entry name" value="RESPONSE_REGULATORY"/>
    <property type="match status" value="1"/>
</dbReference>
<dbReference type="PROSITE" id="PS50883">
    <property type="entry name" value="EAL"/>
    <property type="match status" value="1"/>
</dbReference>
<dbReference type="AlphaFoldDB" id="A0AA37TD16"/>
<dbReference type="Pfam" id="PF00990">
    <property type="entry name" value="GGDEF"/>
    <property type="match status" value="1"/>
</dbReference>
<evidence type="ECO:0000256" key="2">
    <source>
        <dbReference type="PROSITE-ProRule" id="PRU00169"/>
    </source>
</evidence>
<evidence type="ECO:0000259" key="4">
    <source>
        <dbReference type="PROSITE" id="PS50883"/>
    </source>
</evidence>
<dbReference type="Proteomes" id="UP001156870">
    <property type="component" value="Unassembled WGS sequence"/>
</dbReference>
<name>A0AA37TD16_9GAMM</name>
<dbReference type="Pfam" id="PF00072">
    <property type="entry name" value="Response_reg"/>
    <property type="match status" value="1"/>
</dbReference>
<dbReference type="SUPFAM" id="SSF141868">
    <property type="entry name" value="EAL domain-like"/>
    <property type="match status" value="1"/>
</dbReference>
<keyword evidence="7" id="KW-1185">Reference proteome</keyword>
<dbReference type="FunFam" id="3.30.70.270:FF:000001">
    <property type="entry name" value="Diguanylate cyclase domain protein"/>
    <property type="match status" value="1"/>
</dbReference>
<dbReference type="EMBL" id="BSPD01000064">
    <property type="protein sequence ID" value="GLS27012.1"/>
    <property type="molecule type" value="Genomic_DNA"/>
</dbReference>
<evidence type="ECO:0000259" key="3">
    <source>
        <dbReference type="PROSITE" id="PS50110"/>
    </source>
</evidence>
<dbReference type="SMART" id="SM00448">
    <property type="entry name" value="REC"/>
    <property type="match status" value="1"/>
</dbReference>
<feature type="modified residue" description="4-aspartylphosphate" evidence="2">
    <location>
        <position position="53"/>
    </location>
</feature>